<sequence>MRLMSAVFMLIIVGAMISHARKPSTWNWLVEDVNREILADDSDGDRPAARQHLVQQPIGPAPADAPAGAVPVPEEVLIPNPIDTDPEEWAAAEDQFRDIRDKSPISVEEMPSYWRLFRWSRAQKRADLDQRAQRDLFFTQLWEQPKKYRGKPVSLKLHVRRVLSFDAPENSAGVKKVYELWGVTDESRAHPYVVLTDELPPGFPEGAAVDADARFTGYFLKIMGYEASDAQRGAPLLIGKLKGLPSAGLPARDPKAARQEFWQSVIIGLVVIGILAALPYIPWPWRKKAASVRQVVIKHSEDEAEEWLSKPPTGRGDGSSGSDADRSFQ</sequence>
<protein>
    <submittedName>
        <fullName evidence="3">Uncharacterized protein</fullName>
    </submittedName>
</protein>
<evidence type="ECO:0000256" key="2">
    <source>
        <dbReference type="SAM" id="Phobius"/>
    </source>
</evidence>
<keyword evidence="2" id="KW-0812">Transmembrane</keyword>
<accession>A0A1I3HG90</accession>
<keyword evidence="2" id="KW-1133">Transmembrane helix</keyword>
<name>A0A1I3HG90_9PLAN</name>
<reference evidence="4" key="1">
    <citation type="submission" date="2016-10" db="EMBL/GenBank/DDBJ databases">
        <authorList>
            <person name="Varghese N."/>
            <person name="Submissions S."/>
        </authorList>
    </citation>
    <scope>NUCLEOTIDE SEQUENCE [LARGE SCALE GENOMIC DNA]</scope>
    <source>
        <strain evidence="4">DSM 26348</strain>
    </source>
</reference>
<dbReference type="AlphaFoldDB" id="A0A1I3HG90"/>
<evidence type="ECO:0000256" key="1">
    <source>
        <dbReference type="SAM" id="MobiDB-lite"/>
    </source>
</evidence>
<keyword evidence="4" id="KW-1185">Reference proteome</keyword>
<dbReference type="EMBL" id="FOQD01000008">
    <property type="protein sequence ID" value="SFI34765.1"/>
    <property type="molecule type" value="Genomic_DNA"/>
</dbReference>
<proteinExistence type="predicted"/>
<dbReference type="STRING" id="1576369.SAMN05421753_10851"/>
<feature type="transmembrane region" description="Helical" evidence="2">
    <location>
        <begin position="261"/>
        <end position="281"/>
    </location>
</feature>
<organism evidence="3 4">
    <name type="scientific">Planctomicrobium piriforme</name>
    <dbReference type="NCBI Taxonomy" id="1576369"/>
    <lineage>
        <taxon>Bacteria</taxon>
        <taxon>Pseudomonadati</taxon>
        <taxon>Planctomycetota</taxon>
        <taxon>Planctomycetia</taxon>
        <taxon>Planctomycetales</taxon>
        <taxon>Planctomycetaceae</taxon>
        <taxon>Planctomicrobium</taxon>
    </lineage>
</organism>
<evidence type="ECO:0000313" key="4">
    <source>
        <dbReference type="Proteomes" id="UP000199518"/>
    </source>
</evidence>
<evidence type="ECO:0000313" key="3">
    <source>
        <dbReference type="EMBL" id="SFI34765.1"/>
    </source>
</evidence>
<gene>
    <name evidence="3" type="ORF">SAMN05421753_10851</name>
</gene>
<keyword evidence="2" id="KW-0472">Membrane</keyword>
<feature type="region of interest" description="Disordered" evidence="1">
    <location>
        <begin position="301"/>
        <end position="329"/>
    </location>
</feature>
<dbReference type="Proteomes" id="UP000199518">
    <property type="component" value="Unassembled WGS sequence"/>
</dbReference>